<feature type="chain" id="PRO_5028981282" description="Secreted protein" evidence="1">
    <location>
        <begin position="29"/>
        <end position="138"/>
    </location>
</feature>
<evidence type="ECO:0008006" key="4">
    <source>
        <dbReference type="Google" id="ProtNLM"/>
    </source>
</evidence>
<evidence type="ECO:0000256" key="1">
    <source>
        <dbReference type="SAM" id="SignalP"/>
    </source>
</evidence>
<gene>
    <name evidence="2" type="ORF">ACTIVE_7499</name>
</gene>
<dbReference type="AlphaFoldDB" id="A0A7D4AAY7"/>
<name>A0A7D4AAY7_ACTVE</name>
<dbReference type="Proteomes" id="UP000501240">
    <property type="component" value="Chromosome"/>
</dbReference>
<keyword evidence="1" id="KW-0732">Signal</keyword>
<proteinExistence type="predicted"/>
<accession>A0A7D4AAY7</accession>
<organism evidence="2 3">
    <name type="scientific">Actinomadura verrucosospora</name>
    <dbReference type="NCBI Taxonomy" id="46165"/>
    <lineage>
        <taxon>Bacteria</taxon>
        <taxon>Bacillati</taxon>
        <taxon>Actinomycetota</taxon>
        <taxon>Actinomycetes</taxon>
        <taxon>Streptosporangiales</taxon>
        <taxon>Thermomonosporaceae</taxon>
        <taxon>Actinomadura</taxon>
    </lineage>
</organism>
<evidence type="ECO:0000313" key="3">
    <source>
        <dbReference type="Proteomes" id="UP000501240"/>
    </source>
</evidence>
<dbReference type="RefSeq" id="WP_246342419.1">
    <property type="nucleotide sequence ID" value="NZ_CP053892.1"/>
</dbReference>
<reference evidence="2 3" key="1">
    <citation type="submission" date="2020-05" db="EMBL/GenBank/DDBJ databases">
        <title>Actinomadura verrucosospora NRRL-B18236 (PFL_A860) Genome sequencing and assembly.</title>
        <authorList>
            <person name="Samborskyy M."/>
        </authorList>
    </citation>
    <scope>NUCLEOTIDE SEQUENCE [LARGE SCALE GENOMIC DNA]</scope>
    <source>
        <strain evidence="2 3">NRRL:B18236</strain>
    </source>
</reference>
<feature type="signal peptide" evidence="1">
    <location>
        <begin position="1"/>
        <end position="28"/>
    </location>
</feature>
<protein>
    <recommendedName>
        <fullName evidence="4">Secreted protein</fullName>
    </recommendedName>
</protein>
<sequence length="138" mass="14556">MSRWGMRAAGAAGTAVLGLALMSGVAQAYTRHFDLYADPFGTGHNTVHGWGDLNWGSKYFYITNIGLKDTGCDGHSVRMTITVPGLAKKTFTNSGGCGTISRWTKWTPGYVANMTGGPTGQVCVTNTTSNKCGPNTSI</sequence>
<keyword evidence="3" id="KW-1185">Reference proteome</keyword>
<evidence type="ECO:0000313" key="2">
    <source>
        <dbReference type="EMBL" id="QKG25847.1"/>
    </source>
</evidence>
<dbReference type="EMBL" id="CP053892">
    <property type="protein sequence ID" value="QKG25847.1"/>
    <property type="molecule type" value="Genomic_DNA"/>
</dbReference>